<keyword evidence="9 11" id="KW-0665">Pyrimidine biosynthesis</keyword>
<feature type="binding site" evidence="11">
    <location>
        <begin position="196"/>
        <end position="201"/>
    </location>
    <ligand>
        <name>CTP</name>
        <dbReference type="ChEBI" id="CHEBI:37563"/>
        <note>allosteric inhibitor</note>
    </ligand>
</feature>
<dbReference type="EMBL" id="CADCVS010000298">
    <property type="protein sequence ID" value="CAA9507283.1"/>
    <property type="molecule type" value="Genomic_DNA"/>
</dbReference>
<dbReference type="Gene3D" id="3.40.50.880">
    <property type="match status" value="1"/>
</dbReference>
<feature type="binding site" evidence="11">
    <location>
        <position position="415"/>
    </location>
    <ligand>
        <name>L-glutamine</name>
        <dbReference type="ChEBI" id="CHEBI:58359"/>
    </ligand>
</feature>
<evidence type="ECO:0000256" key="8">
    <source>
        <dbReference type="ARBA" id="ARBA00022962"/>
    </source>
</evidence>
<keyword evidence="4 11" id="KW-0479">Metal-binding</keyword>
<evidence type="ECO:0000259" key="13">
    <source>
        <dbReference type="Pfam" id="PF00117"/>
    </source>
</evidence>
<dbReference type="InterPro" id="IPR027417">
    <property type="entry name" value="P-loop_NTPase"/>
</dbReference>
<keyword evidence="5 11" id="KW-0547">Nucleotide-binding</keyword>
<dbReference type="HAMAP" id="MF_01227">
    <property type="entry name" value="PyrG"/>
    <property type="match status" value="1"/>
</dbReference>
<feature type="domain" description="CTP synthase N-terminal" evidence="14">
    <location>
        <begin position="11"/>
        <end position="274"/>
    </location>
</feature>
<gene>
    <name evidence="11" type="primary">pyrG</name>
    <name evidence="15" type="ORF">AVDCRST_MAG30-2276</name>
</gene>
<evidence type="ECO:0000313" key="15">
    <source>
        <dbReference type="EMBL" id="CAA9507283.1"/>
    </source>
</evidence>
<dbReference type="CDD" id="cd03113">
    <property type="entry name" value="CTPS_N"/>
    <property type="match status" value="1"/>
</dbReference>
<evidence type="ECO:0000256" key="9">
    <source>
        <dbReference type="ARBA" id="ARBA00022975"/>
    </source>
</evidence>
<dbReference type="AlphaFoldDB" id="A0A6J4SWR8"/>
<feature type="active site" evidence="11">
    <location>
        <position position="519"/>
    </location>
</feature>
<feature type="domain" description="Glutamine amidotransferase" evidence="13">
    <location>
        <begin position="313"/>
        <end position="536"/>
    </location>
</feature>
<evidence type="ECO:0000256" key="1">
    <source>
        <dbReference type="ARBA" id="ARBA00005171"/>
    </source>
</evidence>
<dbReference type="InterPro" id="IPR017456">
    <property type="entry name" value="CTP_synthase_N"/>
</dbReference>
<dbReference type="GO" id="GO:0005524">
    <property type="term" value="F:ATP binding"/>
    <property type="evidence" value="ECO:0007669"/>
    <property type="project" value="UniProtKB-KW"/>
</dbReference>
<feature type="binding site" evidence="11">
    <location>
        <position position="232"/>
    </location>
    <ligand>
        <name>UTP</name>
        <dbReference type="ChEBI" id="CHEBI:46398"/>
    </ligand>
</feature>
<dbReference type="GO" id="GO:0019856">
    <property type="term" value="P:pyrimidine nucleobase biosynthetic process"/>
    <property type="evidence" value="ECO:0007669"/>
    <property type="project" value="TreeGrafter"/>
</dbReference>
<feature type="compositionally biased region" description="Basic and acidic residues" evidence="12">
    <location>
        <begin position="565"/>
        <end position="584"/>
    </location>
</feature>
<dbReference type="EC" id="6.3.4.2" evidence="11"/>
<feature type="active site" evidence="11">
    <location>
        <position position="517"/>
    </location>
</feature>
<dbReference type="Pfam" id="PF06418">
    <property type="entry name" value="CTP_synth_N"/>
    <property type="match status" value="1"/>
</dbReference>
<keyword evidence="3 11" id="KW-0436">Ligase</keyword>
<evidence type="ECO:0000256" key="6">
    <source>
        <dbReference type="ARBA" id="ARBA00022840"/>
    </source>
</evidence>
<sequence length="584" mass="64712">MPMPENRSRTRFIFVTGGVVSSLGKGIAAASIGRLLVARGLKVAIQKFDPYINVDPGTMSPFQHGEVFVTEDGAETDLDLGHYERFTDANTSRGSNVTAGAIYNSVIRKERRGDYLGGTVQVVPHITDEIKHRIQLIAEAQDVDVVITEIGGTVGDIESLPFLEAIRQFPHDVGRRRCMYIHLTLVPYIGHAGELKTKPTQHSVNELRRIGIQPDMVICRSEGALPQELRKKIALFASLPLEAIASARDVDNVYKIPLYFRSEGVDDFVLDHFGMEAPAAELTDWEQLMRRATAAADGTPVRIALVGKYVQLEDAYLSVVESLRHAGWARGCGVEVDWVDSETLDDDEVRTRLAAADGILIPGGFGVRGIEGKIDAVRIARELEIPFLGICLGMQMAAAEFARTVVGMDGANSTEFDPETPFPVIDLLPEQKEVADMGGTMRLGADPIKLHEGTRAREIYGEAVIYERHRHRYEVNNFLRRRLEAAGLVVSGTSPDERLVEIVELPEHPFFVASQFHPEFKSRPERPAPLFREFVRAAAERADAREESERPEPQEANLDASPDGAVERDAHEYTAERTGRFSPR</sequence>
<feature type="binding site" evidence="11">
    <location>
        <position position="21"/>
    </location>
    <ligand>
        <name>UTP</name>
        <dbReference type="ChEBI" id="CHEBI:46398"/>
    </ligand>
</feature>
<keyword evidence="6 11" id="KW-0067">ATP-binding</keyword>
<dbReference type="GO" id="GO:0042802">
    <property type="term" value="F:identical protein binding"/>
    <property type="evidence" value="ECO:0007669"/>
    <property type="project" value="TreeGrafter"/>
</dbReference>
<name>A0A6J4SWR8_9ACTN</name>
<dbReference type="InterPro" id="IPR029062">
    <property type="entry name" value="Class_I_gatase-like"/>
</dbReference>
<dbReference type="GO" id="GO:0097268">
    <property type="term" value="C:cytoophidium"/>
    <property type="evidence" value="ECO:0007669"/>
    <property type="project" value="UniProtKB-ARBA"/>
</dbReference>
<feature type="region of interest" description="Disordered" evidence="12">
    <location>
        <begin position="539"/>
        <end position="584"/>
    </location>
</feature>
<dbReference type="Pfam" id="PF00117">
    <property type="entry name" value="GATase"/>
    <property type="match status" value="1"/>
</dbReference>
<feature type="compositionally biased region" description="Basic and acidic residues" evidence="12">
    <location>
        <begin position="539"/>
        <end position="553"/>
    </location>
</feature>
<comment type="caution">
    <text evidence="11">Lacks conserved residue(s) required for the propagation of feature annotation.</text>
</comment>
<dbReference type="SUPFAM" id="SSF52317">
    <property type="entry name" value="Class I glutamine amidotransferase-like"/>
    <property type="match status" value="1"/>
</dbReference>
<evidence type="ECO:0000256" key="4">
    <source>
        <dbReference type="ARBA" id="ARBA00022723"/>
    </source>
</evidence>
<keyword evidence="7 11" id="KW-0460">Magnesium</keyword>
<protein>
    <recommendedName>
        <fullName evidence="11">CTP synthase</fullName>
        <ecNumber evidence="11">6.3.4.2</ecNumber>
    </recommendedName>
    <alternativeName>
        <fullName evidence="11">Cytidine 5'-triphosphate synthase</fullName>
    </alternativeName>
    <alternativeName>
        <fullName evidence="11">Cytidine triphosphate synthetase</fullName>
        <shortName evidence="11">CTP synthetase</shortName>
        <shortName evidence="11">CTPS</shortName>
    </alternativeName>
    <alternativeName>
        <fullName evidence="11">UTP--ammonia ligase</fullName>
    </alternativeName>
</protein>
<evidence type="ECO:0000256" key="12">
    <source>
        <dbReference type="SAM" id="MobiDB-lite"/>
    </source>
</evidence>
<dbReference type="PANTHER" id="PTHR11550">
    <property type="entry name" value="CTP SYNTHASE"/>
    <property type="match status" value="1"/>
</dbReference>
<dbReference type="FunFam" id="3.40.50.880:FF:000002">
    <property type="entry name" value="CTP synthase"/>
    <property type="match status" value="1"/>
</dbReference>
<feature type="binding site" evidence="11">
    <location>
        <position position="79"/>
    </location>
    <ligand>
        <name>ATP</name>
        <dbReference type="ChEBI" id="CHEBI:30616"/>
    </ligand>
</feature>
<comment type="subunit">
    <text evidence="11">Homotetramer.</text>
</comment>
<evidence type="ECO:0000256" key="5">
    <source>
        <dbReference type="ARBA" id="ARBA00022741"/>
    </source>
</evidence>
<feature type="binding site" evidence="11">
    <location>
        <begin position="196"/>
        <end position="201"/>
    </location>
    <ligand>
        <name>UTP</name>
        <dbReference type="ChEBI" id="CHEBI:46398"/>
    </ligand>
</feature>
<feature type="binding site" evidence="11">
    <location>
        <begin position="22"/>
        <end position="27"/>
    </location>
    <ligand>
        <name>ATP</name>
        <dbReference type="ChEBI" id="CHEBI:30616"/>
    </ligand>
</feature>
<comment type="catalytic activity">
    <reaction evidence="11">
        <text>L-glutamine + H2O = L-glutamate + NH4(+)</text>
        <dbReference type="Rhea" id="RHEA:15889"/>
        <dbReference type="ChEBI" id="CHEBI:15377"/>
        <dbReference type="ChEBI" id="CHEBI:28938"/>
        <dbReference type="ChEBI" id="CHEBI:29985"/>
        <dbReference type="ChEBI" id="CHEBI:58359"/>
    </reaction>
</comment>
<dbReference type="PROSITE" id="PS51273">
    <property type="entry name" value="GATASE_TYPE_1"/>
    <property type="match status" value="1"/>
</dbReference>
<dbReference type="GO" id="GO:0003883">
    <property type="term" value="F:CTP synthase activity"/>
    <property type="evidence" value="ECO:0007669"/>
    <property type="project" value="UniProtKB-UniRule"/>
</dbReference>
<dbReference type="FunFam" id="3.40.50.300:FF:000009">
    <property type="entry name" value="CTP synthase"/>
    <property type="match status" value="1"/>
</dbReference>
<dbReference type="InterPro" id="IPR004468">
    <property type="entry name" value="CTP_synthase"/>
</dbReference>
<dbReference type="InterPro" id="IPR033828">
    <property type="entry name" value="GATase1_CTP_Synthase"/>
</dbReference>
<proteinExistence type="inferred from homology"/>
<comment type="similarity">
    <text evidence="2 11">Belongs to the CTP synthase family.</text>
</comment>
<feature type="binding site" evidence="11">
    <location>
        <position position="149"/>
    </location>
    <ligand>
        <name>Mg(2+)</name>
        <dbReference type="ChEBI" id="CHEBI:18420"/>
    </ligand>
</feature>
<accession>A0A6J4SWR8</accession>
<feature type="binding site" evidence="11">
    <location>
        <position position="21"/>
    </location>
    <ligand>
        <name>CTP</name>
        <dbReference type="ChEBI" id="CHEBI:37563"/>
        <note>allosteric inhibitor</note>
    </ligand>
</feature>
<dbReference type="InterPro" id="IPR017926">
    <property type="entry name" value="GATASE"/>
</dbReference>
<reference evidence="15" key="1">
    <citation type="submission" date="2020-02" db="EMBL/GenBank/DDBJ databases">
        <authorList>
            <person name="Meier V. D."/>
        </authorList>
    </citation>
    <scope>NUCLEOTIDE SEQUENCE</scope>
    <source>
        <strain evidence="15">AVDCRST_MAG30</strain>
    </source>
</reference>
<evidence type="ECO:0000256" key="10">
    <source>
        <dbReference type="ARBA" id="ARBA00047781"/>
    </source>
</evidence>
<dbReference type="UniPathway" id="UPA00159">
    <property type="reaction ID" value="UER00277"/>
</dbReference>
<comment type="pathway">
    <text evidence="1 11">Pyrimidine metabolism; CTP biosynthesis via de novo pathway; CTP from UDP: step 2/2.</text>
</comment>
<dbReference type="GO" id="GO:0005829">
    <property type="term" value="C:cytosol"/>
    <property type="evidence" value="ECO:0007669"/>
    <property type="project" value="TreeGrafter"/>
</dbReference>
<dbReference type="SUPFAM" id="SSF52540">
    <property type="entry name" value="P-loop containing nucleoside triphosphate hydrolases"/>
    <property type="match status" value="1"/>
</dbReference>
<evidence type="ECO:0000256" key="3">
    <source>
        <dbReference type="ARBA" id="ARBA00022598"/>
    </source>
</evidence>
<dbReference type="Gene3D" id="3.40.50.300">
    <property type="entry name" value="P-loop containing nucleotide triphosphate hydrolases"/>
    <property type="match status" value="1"/>
</dbReference>
<comment type="function">
    <text evidence="11">Catalyzes the ATP-dependent amination of UTP to CTP with either L-glutamine or ammonia as the source of nitrogen. Regulates intracellular CTP levels through interactions with the four ribonucleotide triphosphates.</text>
</comment>
<evidence type="ECO:0000256" key="7">
    <source>
        <dbReference type="ARBA" id="ARBA00022842"/>
    </source>
</evidence>
<keyword evidence="8 11" id="KW-0315">Glutamine amidotransferase</keyword>
<comment type="activity regulation">
    <text evidence="11">Allosterically activated by GTP, when glutamine is the substrate; GTP has no effect on the reaction when ammonia is the substrate. The allosteric effector GTP functions by stabilizing the protein conformation that binds the tetrahedral intermediate(s) formed during glutamine hydrolysis. Inhibited by the product CTP, via allosteric rather than competitive inhibition.</text>
</comment>
<evidence type="ECO:0000256" key="2">
    <source>
        <dbReference type="ARBA" id="ARBA00007533"/>
    </source>
</evidence>
<feature type="binding site" evidence="11">
    <location>
        <position position="364"/>
    </location>
    <ligand>
        <name>L-glutamine</name>
        <dbReference type="ChEBI" id="CHEBI:58359"/>
    </ligand>
</feature>
<evidence type="ECO:0000256" key="11">
    <source>
        <dbReference type="HAMAP-Rule" id="MF_01227"/>
    </source>
</evidence>
<dbReference type="PANTHER" id="PTHR11550:SF0">
    <property type="entry name" value="CTP SYNTHASE-RELATED"/>
    <property type="match status" value="1"/>
</dbReference>
<feature type="binding site" evidence="11">
    <location>
        <begin position="248"/>
        <end position="250"/>
    </location>
    <ligand>
        <name>ATP</name>
        <dbReference type="ChEBI" id="CHEBI:30616"/>
    </ligand>
</feature>
<dbReference type="GO" id="GO:0044210">
    <property type="term" value="P:'de novo' CTP biosynthetic process"/>
    <property type="evidence" value="ECO:0007669"/>
    <property type="project" value="UniProtKB-UniRule"/>
</dbReference>
<feature type="binding site" evidence="11">
    <location>
        <position position="79"/>
    </location>
    <ligand>
        <name>Mg(2+)</name>
        <dbReference type="ChEBI" id="CHEBI:18420"/>
    </ligand>
</feature>
<feature type="binding site" evidence="11">
    <location>
        <position position="472"/>
    </location>
    <ligand>
        <name>L-glutamine</name>
        <dbReference type="ChEBI" id="CHEBI:58359"/>
    </ligand>
</feature>
<feature type="region of interest" description="Amidoligase domain" evidence="11">
    <location>
        <begin position="1"/>
        <end position="275"/>
    </location>
</feature>
<comment type="miscellaneous">
    <text evidence="11">CTPSs have evolved a hybrid strategy for distinguishing between UTP and CTP. The overlapping regions of the product feedback inhibitory and substrate sites recognize a common feature in both compounds, the triphosphate moiety. To differentiate isosteric substrate and product pyrimidine rings, an additional pocket far from the expected kinase/ligase catalytic site, specifically recognizes the cytosine and ribose portions of the product inhibitor.</text>
</comment>
<feature type="binding site" evidence="11">
    <location>
        <begin position="156"/>
        <end position="158"/>
    </location>
    <ligand>
        <name>CTP</name>
        <dbReference type="ChEBI" id="CHEBI:37563"/>
        <note>allosteric inhibitor</note>
    </ligand>
</feature>
<feature type="active site" description="Nucleophile; for glutamine hydrolysis" evidence="11">
    <location>
        <position position="391"/>
    </location>
</feature>
<dbReference type="CDD" id="cd01746">
    <property type="entry name" value="GATase1_CTP_Synthase"/>
    <property type="match status" value="1"/>
</dbReference>
<comment type="catalytic activity">
    <reaction evidence="10 11">
        <text>UTP + L-glutamine + ATP + H2O = CTP + L-glutamate + ADP + phosphate + 2 H(+)</text>
        <dbReference type="Rhea" id="RHEA:26426"/>
        <dbReference type="ChEBI" id="CHEBI:15377"/>
        <dbReference type="ChEBI" id="CHEBI:15378"/>
        <dbReference type="ChEBI" id="CHEBI:29985"/>
        <dbReference type="ChEBI" id="CHEBI:30616"/>
        <dbReference type="ChEBI" id="CHEBI:37563"/>
        <dbReference type="ChEBI" id="CHEBI:43474"/>
        <dbReference type="ChEBI" id="CHEBI:46398"/>
        <dbReference type="ChEBI" id="CHEBI:58359"/>
        <dbReference type="ChEBI" id="CHEBI:456216"/>
        <dbReference type="EC" id="6.3.4.2"/>
    </reaction>
</comment>
<comment type="catalytic activity">
    <reaction evidence="11">
        <text>UTP + NH4(+) + ATP = CTP + ADP + phosphate + 2 H(+)</text>
        <dbReference type="Rhea" id="RHEA:16597"/>
        <dbReference type="ChEBI" id="CHEBI:15378"/>
        <dbReference type="ChEBI" id="CHEBI:28938"/>
        <dbReference type="ChEBI" id="CHEBI:30616"/>
        <dbReference type="ChEBI" id="CHEBI:37563"/>
        <dbReference type="ChEBI" id="CHEBI:43474"/>
        <dbReference type="ChEBI" id="CHEBI:46398"/>
        <dbReference type="ChEBI" id="CHEBI:456216"/>
    </reaction>
</comment>
<feature type="binding site" evidence="11">
    <location>
        <begin position="392"/>
        <end position="395"/>
    </location>
    <ligand>
        <name>L-glutamine</name>
        <dbReference type="ChEBI" id="CHEBI:58359"/>
    </ligand>
</feature>
<feature type="binding site" evidence="11">
    <location>
        <position position="232"/>
    </location>
    <ligand>
        <name>CTP</name>
        <dbReference type="ChEBI" id="CHEBI:37563"/>
        <note>allosteric inhibitor</note>
    </ligand>
</feature>
<organism evidence="15">
    <name type="scientific">uncultured Solirubrobacteraceae bacterium</name>
    <dbReference type="NCBI Taxonomy" id="1162706"/>
    <lineage>
        <taxon>Bacteria</taxon>
        <taxon>Bacillati</taxon>
        <taxon>Actinomycetota</taxon>
        <taxon>Thermoleophilia</taxon>
        <taxon>Solirubrobacterales</taxon>
        <taxon>Solirubrobacteraceae</taxon>
        <taxon>environmental samples</taxon>
    </lineage>
</organism>
<dbReference type="NCBIfam" id="NF003792">
    <property type="entry name" value="PRK05380.1"/>
    <property type="match status" value="1"/>
</dbReference>
<evidence type="ECO:0000259" key="14">
    <source>
        <dbReference type="Pfam" id="PF06418"/>
    </source>
</evidence>
<dbReference type="GO" id="GO:0046872">
    <property type="term" value="F:metal ion binding"/>
    <property type="evidence" value="ECO:0007669"/>
    <property type="project" value="UniProtKB-KW"/>
</dbReference>
<dbReference type="NCBIfam" id="TIGR00337">
    <property type="entry name" value="PyrG"/>
    <property type="match status" value="1"/>
</dbReference>